<evidence type="ECO:0000313" key="1">
    <source>
        <dbReference type="EMBL" id="GEU45349.1"/>
    </source>
</evidence>
<dbReference type="EMBL" id="BKCJ010001973">
    <property type="protein sequence ID" value="GEU45349.1"/>
    <property type="molecule type" value="Genomic_DNA"/>
</dbReference>
<organism evidence="1">
    <name type="scientific">Tanacetum cinerariifolium</name>
    <name type="common">Dalmatian daisy</name>
    <name type="synonym">Chrysanthemum cinerariifolium</name>
    <dbReference type="NCBI Taxonomy" id="118510"/>
    <lineage>
        <taxon>Eukaryota</taxon>
        <taxon>Viridiplantae</taxon>
        <taxon>Streptophyta</taxon>
        <taxon>Embryophyta</taxon>
        <taxon>Tracheophyta</taxon>
        <taxon>Spermatophyta</taxon>
        <taxon>Magnoliopsida</taxon>
        <taxon>eudicotyledons</taxon>
        <taxon>Gunneridae</taxon>
        <taxon>Pentapetalae</taxon>
        <taxon>asterids</taxon>
        <taxon>campanulids</taxon>
        <taxon>Asterales</taxon>
        <taxon>Asteraceae</taxon>
        <taxon>Asteroideae</taxon>
        <taxon>Anthemideae</taxon>
        <taxon>Anthemidinae</taxon>
        <taxon>Tanacetum</taxon>
    </lineage>
</organism>
<proteinExistence type="predicted"/>
<name>A0A6L2K8P6_TANCI</name>
<sequence length="140" mass="16262">MVMINNKMNVHKEGHQIEEDAVKCLIHVDLVRWRGNTMRVMFAAMHGVVFAAVRDSERDRVVDQISGLFIEEWVRSGLEHVFVCSAYICECQGDEDTIALMRLVFFNYNTLLDRDRFLALGWHLEEIHVTWAHLEKLGSS</sequence>
<gene>
    <name evidence="1" type="ORF">Tci_017327</name>
</gene>
<accession>A0A6L2K8P6</accession>
<protein>
    <submittedName>
        <fullName evidence="1">Uncharacterized protein</fullName>
    </submittedName>
</protein>
<dbReference type="AlphaFoldDB" id="A0A6L2K8P6"/>
<reference evidence="1" key="1">
    <citation type="journal article" date="2019" name="Sci. Rep.">
        <title>Draft genome of Tanacetum cinerariifolium, the natural source of mosquito coil.</title>
        <authorList>
            <person name="Yamashiro T."/>
            <person name="Shiraishi A."/>
            <person name="Satake H."/>
            <person name="Nakayama K."/>
        </authorList>
    </citation>
    <scope>NUCLEOTIDE SEQUENCE</scope>
</reference>
<comment type="caution">
    <text evidence="1">The sequence shown here is derived from an EMBL/GenBank/DDBJ whole genome shotgun (WGS) entry which is preliminary data.</text>
</comment>